<reference evidence="1 2" key="1">
    <citation type="journal article" date="2024" name="bioRxiv">
        <title>Comparative genomics of Cryptococcus and Kwoniella reveals pathogenesis evolution and contrasting karyotype dynamics via intercentromeric recombination or chromosome fusion.</title>
        <authorList>
            <person name="Coelho M.A."/>
            <person name="David-Palma M."/>
            <person name="Shea T."/>
            <person name="Bowers K."/>
            <person name="McGinley-Smith S."/>
            <person name="Mohammad A.W."/>
            <person name="Gnirke A."/>
            <person name="Yurkov A.M."/>
            <person name="Nowrousian M."/>
            <person name="Sun S."/>
            <person name="Cuomo C.A."/>
            <person name="Heitman J."/>
        </authorList>
    </citation>
    <scope>NUCLEOTIDE SEQUENCE [LARGE SCALE GENOMIC DNA]</scope>
    <source>
        <strain evidence="1 2">CBS 13917</strain>
    </source>
</reference>
<comment type="caution">
    <text evidence="1">The sequence shown here is derived from an EMBL/GenBank/DDBJ whole genome shotgun (WGS) entry which is preliminary data.</text>
</comment>
<evidence type="ECO:0000313" key="2">
    <source>
        <dbReference type="Proteomes" id="UP001388673"/>
    </source>
</evidence>
<keyword evidence="2" id="KW-1185">Reference proteome</keyword>
<dbReference type="Proteomes" id="UP001388673">
    <property type="component" value="Unassembled WGS sequence"/>
</dbReference>
<dbReference type="SUPFAM" id="SSF54427">
    <property type="entry name" value="NTF2-like"/>
    <property type="match status" value="1"/>
</dbReference>
<name>A0AAW0Z5F0_9TREE</name>
<organism evidence="1 2">
    <name type="scientific">Kwoniella newhampshirensis</name>
    <dbReference type="NCBI Taxonomy" id="1651941"/>
    <lineage>
        <taxon>Eukaryota</taxon>
        <taxon>Fungi</taxon>
        <taxon>Dikarya</taxon>
        <taxon>Basidiomycota</taxon>
        <taxon>Agaricomycotina</taxon>
        <taxon>Tremellomycetes</taxon>
        <taxon>Tremellales</taxon>
        <taxon>Cryptococcaceae</taxon>
        <taxon>Kwoniella</taxon>
    </lineage>
</organism>
<dbReference type="RefSeq" id="XP_066805597.1">
    <property type="nucleotide sequence ID" value="XM_066944396.1"/>
</dbReference>
<sequence>MEVPRDVLPAASVISTSPLSLARSGSDHDNILIMTLTEAYARQVFDSAEVGDWPTFMDSVREDVSWTVVNPGPIKSFPVAGVYDVSFAAYTPINNCFEKPLSLKVQNLMIAGDTAIVELRAQGVGVKNGAYFDNFYCWILEFESDVSEPKVKVARAYLDSAQVKAVMEGNL</sequence>
<dbReference type="Gene3D" id="3.10.450.50">
    <property type="match status" value="1"/>
</dbReference>
<accession>A0AAW0Z5F0</accession>
<dbReference type="EMBL" id="JBCAWK010000002">
    <property type="protein sequence ID" value="KAK8866118.1"/>
    <property type="molecule type" value="Genomic_DNA"/>
</dbReference>
<dbReference type="KEGG" id="kne:92178528"/>
<evidence type="ECO:0008006" key="3">
    <source>
        <dbReference type="Google" id="ProtNLM"/>
    </source>
</evidence>
<protein>
    <recommendedName>
        <fullName evidence="3">SnoaL-like domain-containing protein</fullName>
    </recommendedName>
</protein>
<gene>
    <name evidence="1" type="ORF">IAR55_001269</name>
</gene>
<dbReference type="InterPro" id="IPR032710">
    <property type="entry name" value="NTF2-like_dom_sf"/>
</dbReference>
<evidence type="ECO:0000313" key="1">
    <source>
        <dbReference type="EMBL" id="KAK8866118.1"/>
    </source>
</evidence>
<dbReference type="GeneID" id="92178528"/>
<dbReference type="AlphaFoldDB" id="A0AAW0Z5F0"/>
<proteinExistence type="predicted"/>